<dbReference type="InterPro" id="IPR041413">
    <property type="entry name" value="MLTR_LBD"/>
</dbReference>
<organism evidence="3 4">
    <name type="scientific">Acidipropionibacterium virtanenii</name>
    <dbReference type="NCBI Taxonomy" id="2057246"/>
    <lineage>
        <taxon>Bacteria</taxon>
        <taxon>Bacillati</taxon>
        <taxon>Actinomycetota</taxon>
        <taxon>Actinomycetes</taxon>
        <taxon>Propionibacteriales</taxon>
        <taxon>Propionibacteriaceae</taxon>
        <taxon>Acidipropionibacterium</taxon>
    </lineage>
</organism>
<evidence type="ECO:0000313" key="4">
    <source>
        <dbReference type="Proteomes" id="UP000251995"/>
    </source>
</evidence>
<evidence type="ECO:0000259" key="2">
    <source>
        <dbReference type="Pfam" id="PF17765"/>
    </source>
</evidence>
<evidence type="ECO:0000256" key="1">
    <source>
        <dbReference type="SAM" id="MobiDB-lite"/>
    </source>
</evidence>
<dbReference type="Pfam" id="PF17765">
    <property type="entry name" value="MLTR_LBD"/>
    <property type="match status" value="1"/>
</dbReference>
<name>A0A344USU7_9ACTN</name>
<feature type="domain" description="MmyB-like transcription regulator ligand binding" evidence="2">
    <location>
        <begin position="2"/>
        <end position="84"/>
    </location>
</feature>
<dbReference type="Gene3D" id="3.30.450.180">
    <property type="match status" value="1"/>
</dbReference>
<dbReference type="Proteomes" id="UP000251995">
    <property type="component" value="Chromosome"/>
</dbReference>
<accession>A0A344USU7</accession>
<protein>
    <recommendedName>
        <fullName evidence="2">MmyB-like transcription regulator ligand binding domain-containing protein</fullName>
    </recommendedName>
</protein>
<dbReference type="PANTHER" id="PTHR35010:SF2">
    <property type="entry name" value="BLL4672 PROTEIN"/>
    <property type="match status" value="1"/>
</dbReference>
<feature type="region of interest" description="Disordered" evidence="1">
    <location>
        <begin position="113"/>
        <end position="137"/>
    </location>
</feature>
<dbReference type="KEGG" id="acij:JS278_01165"/>
<keyword evidence="4" id="KW-1185">Reference proteome</keyword>
<reference evidence="3 4" key="1">
    <citation type="submission" date="2017-12" db="EMBL/GenBank/DDBJ databases">
        <title>The whole genome sequence of the Acidipropionibacterium virtanenii sp. nov. type strain JS278.</title>
        <authorList>
            <person name="Laine P."/>
            <person name="Deptula P."/>
            <person name="Varmanen P."/>
            <person name="Auvinen P."/>
        </authorList>
    </citation>
    <scope>NUCLEOTIDE SEQUENCE [LARGE SCALE GENOMIC DNA]</scope>
    <source>
        <strain evidence="3 4">JS278</strain>
    </source>
</reference>
<dbReference type="PANTHER" id="PTHR35010">
    <property type="entry name" value="BLL4672 PROTEIN-RELATED"/>
    <property type="match status" value="1"/>
</dbReference>
<evidence type="ECO:0000313" key="3">
    <source>
        <dbReference type="EMBL" id="AXE38345.1"/>
    </source>
</evidence>
<sequence length="137" mass="15489">MLGRHLDLLAWNDTAADLLGDPLDLPPDRRNMLHVLFHDDDSRLRCKGWETMALDYIGLFRDTIGHDPTDPRAVKIVGELGLRSTPGPMMIVFVPQPGHENRLSLLNTVMTTECTPHARHPSPRADEGPDRPQRLER</sequence>
<proteinExistence type="predicted"/>
<dbReference type="EMBL" id="CP025198">
    <property type="protein sequence ID" value="AXE38345.1"/>
    <property type="molecule type" value="Genomic_DNA"/>
</dbReference>
<gene>
    <name evidence="3" type="ORF">JS278_01165</name>
</gene>
<dbReference type="AlphaFoldDB" id="A0A344USU7"/>
<feature type="compositionally biased region" description="Basic and acidic residues" evidence="1">
    <location>
        <begin position="123"/>
        <end position="137"/>
    </location>
</feature>